<gene>
    <name evidence="1" type="ORF">QWZ03_20630</name>
</gene>
<dbReference type="EMBL" id="JAUFPU010000023">
    <property type="protein sequence ID" value="MDN3579179.1"/>
    <property type="molecule type" value="Genomic_DNA"/>
</dbReference>
<dbReference type="Proteomes" id="UP001180081">
    <property type="component" value="Unassembled WGS sequence"/>
</dbReference>
<evidence type="ECO:0000313" key="1">
    <source>
        <dbReference type="EMBL" id="MDN3579179.1"/>
    </source>
</evidence>
<dbReference type="RefSeq" id="WP_284198393.1">
    <property type="nucleotide sequence ID" value="NZ_JAUFPU010000023.1"/>
</dbReference>
<reference evidence="1" key="1">
    <citation type="journal article" date="2014" name="Int. J. Syst. Evol. Microbiol.">
        <title>Complete genome of a new Firmicutes species belonging to the dominant human colonic microbiota ('Ruminococcus bicirculans') reveals two chromosomes and a selective capacity to utilize plant glucans.</title>
        <authorList>
            <consortium name="NISC Comparative Sequencing Program"/>
            <person name="Wegmann U."/>
            <person name="Louis P."/>
            <person name="Goesmann A."/>
            <person name="Henrissat B."/>
            <person name="Duncan S.H."/>
            <person name="Flint H.J."/>
        </authorList>
    </citation>
    <scope>NUCLEOTIDE SEQUENCE</scope>
    <source>
        <strain evidence="1">CECT 7703</strain>
    </source>
</reference>
<name>A0ABT8BCK6_9NEIS</name>
<comment type="caution">
    <text evidence="1">The sequence shown here is derived from an EMBL/GenBank/DDBJ whole genome shotgun (WGS) entry which is preliminary data.</text>
</comment>
<evidence type="ECO:0000313" key="2">
    <source>
        <dbReference type="Proteomes" id="UP001180081"/>
    </source>
</evidence>
<sequence length="49" mass="5355">MKKKDYGADWKNQSAGALELTGTGLKFLIGLLGYLLPGTIDPYRIRIAS</sequence>
<organism evidence="1 2">
    <name type="scientific">Chitinimonas viridis</name>
    <dbReference type="NCBI Taxonomy" id="664880"/>
    <lineage>
        <taxon>Bacteria</taxon>
        <taxon>Pseudomonadati</taxon>
        <taxon>Pseudomonadota</taxon>
        <taxon>Betaproteobacteria</taxon>
        <taxon>Neisseriales</taxon>
        <taxon>Chitinibacteraceae</taxon>
        <taxon>Chitinimonas</taxon>
    </lineage>
</organism>
<proteinExistence type="predicted"/>
<reference evidence="1" key="2">
    <citation type="submission" date="2023-06" db="EMBL/GenBank/DDBJ databases">
        <authorList>
            <person name="Lucena T."/>
            <person name="Sun Q."/>
        </authorList>
    </citation>
    <scope>NUCLEOTIDE SEQUENCE</scope>
    <source>
        <strain evidence="1">CECT 7703</strain>
    </source>
</reference>
<accession>A0ABT8BCK6</accession>
<protein>
    <submittedName>
        <fullName evidence="1">Uncharacterized protein</fullName>
    </submittedName>
</protein>
<keyword evidence="2" id="KW-1185">Reference proteome</keyword>